<dbReference type="RefSeq" id="XP_047741684.1">
    <property type="nucleotide sequence ID" value="XM_047885728.1"/>
</dbReference>
<evidence type="ECO:0000256" key="1">
    <source>
        <dbReference type="SAM" id="MobiDB-lite"/>
    </source>
</evidence>
<feature type="region of interest" description="Disordered" evidence="1">
    <location>
        <begin position="348"/>
        <end position="378"/>
    </location>
</feature>
<evidence type="ECO:0000313" key="3">
    <source>
        <dbReference type="RefSeq" id="XP_018008268.1"/>
    </source>
</evidence>
<name>A0A8B7N4J2_HYAAZ</name>
<sequence>MEMSSTRVPVTEDIERRVAGTEPEIDSSTEYLNLSSSQFNEDNCAFEIQAPSAMFNADMKEFLGHNELNESRQLLENSATDHGHDCEQLLLQQWHCSLYGITEKTKNKVQDYSSLTSFIGQCVKHEVPYEISRKETSSNVSCELKLCLSADDESLLFDDDVDTEHVGDLQTSFQEEISHNTLLNPQSCSQKEVKCENQSPLSQLTNSNSNLILPKEEDLTNCFEKESLKLRESLTELPTNLSASSALGAPSFKSMKVLFDSLEKNYSNDGNILEILPNLQGCKDVIQDENENYVSVEDATAIDLMRQLSDKIESVISAEDAETEHKNESFVDDSLQESFLGLSLIEVEEESPRKSQEKSSGHEATTAPDESNEERDDELRRVNVNECIEHQEEKVAHKDANIEENSMKNASKSPSETGFYVEEQLPVSIHDTSNCVEPTSVNLNRVNDLRKESSMGLEVLYDSMTSLEPRLEKEKKLSALQQKSYPESGVNSDTVERSTESNEKPLNDVESAAAATVKEPFDTMPTPPWTKALEDFVLDGENAVKSLLSKCLILDSQSSTHKNVNQSRLSIPVVNKLDTISNSNKSSNLLPPTPITDKTETLEINSIGPNGQGERPPQVDVPEIKGYMLPFVSSDPLENRDNEDPRWDILRSITSDEERVKKIRELWGNVTTPDPNTDLTRHARWIFYNACMSRDGKVRGMTGATKLSVLLALLKQKLCTGRKRARDHANDCDVAMPPTKRQRISAVSDLSFLQEKTLQVERVLQHNYNCFLRSADSAIKKRRLSEDLDKKIKHVIYGFSEMERIHLFYSGVSRNEDNRREIEEQEVVYNAFKKYYNWQGNEFCTIII</sequence>
<gene>
    <name evidence="3 4" type="primary">LOC108665968</name>
</gene>
<dbReference type="KEGG" id="hazt:108665968"/>
<dbReference type="RefSeq" id="XP_018008268.1">
    <property type="nucleotide sequence ID" value="XM_018152779.2"/>
</dbReference>
<protein>
    <submittedName>
        <fullName evidence="3">Uncharacterized protein LOC108665968 isoform X1</fullName>
    </submittedName>
    <submittedName>
        <fullName evidence="4">Uncharacterized protein LOC108665968 isoform X2</fullName>
    </submittedName>
</protein>
<proteinExistence type="predicted"/>
<feature type="compositionally biased region" description="Polar residues" evidence="1">
    <location>
        <begin position="403"/>
        <end position="416"/>
    </location>
</feature>
<keyword evidence="2" id="KW-1185">Reference proteome</keyword>
<organism evidence="2 3">
    <name type="scientific">Hyalella azteca</name>
    <name type="common">Amphipod</name>
    <dbReference type="NCBI Taxonomy" id="294128"/>
    <lineage>
        <taxon>Eukaryota</taxon>
        <taxon>Metazoa</taxon>
        <taxon>Ecdysozoa</taxon>
        <taxon>Arthropoda</taxon>
        <taxon>Crustacea</taxon>
        <taxon>Multicrustacea</taxon>
        <taxon>Malacostraca</taxon>
        <taxon>Eumalacostraca</taxon>
        <taxon>Peracarida</taxon>
        <taxon>Amphipoda</taxon>
        <taxon>Senticaudata</taxon>
        <taxon>Talitrida</taxon>
        <taxon>Talitroidea</taxon>
        <taxon>Hyalellidae</taxon>
        <taxon>Hyalella</taxon>
    </lineage>
</organism>
<feature type="compositionally biased region" description="Basic and acidic residues" evidence="1">
    <location>
        <begin position="494"/>
        <end position="507"/>
    </location>
</feature>
<feature type="compositionally biased region" description="Basic and acidic residues" evidence="1">
    <location>
        <begin position="350"/>
        <end position="361"/>
    </location>
</feature>
<dbReference type="AlphaFoldDB" id="A0A8B7N4J2"/>
<dbReference type="OrthoDB" id="6382379at2759"/>
<feature type="region of interest" description="Disordered" evidence="1">
    <location>
        <begin position="477"/>
        <end position="509"/>
    </location>
</feature>
<evidence type="ECO:0000313" key="4">
    <source>
        <dbReference type="RefSeq" id="XP_047741684.1"/>
    </source>
</evidence>
<dbReference type="GeneID" id="108665968"/>
<reference evidence="3 4" key="1">
    <citation type="submission" date="2025-04" db="UniProtKB">
        <authorList>
            <consortium name="RefSeq"/>
        </authorList>
    </citation>
    <scope>IDENTIFICATION</scope>
    <source>
        <tissue evidence="3 4">Whole organism</tissue>
    </source>
</reference>
<evidence type="ECO:0000313" key="2">
    <source>
        <dbReference type="Proteomes" id="UP000694843"/>
    </source>
</evidence>
<feature type="compositionally biased region" description="Polar residues" evidence="1">
    <location>
        <begin position="479"/>
        <end position="493"/>
    </location>
</feature>
<accession>A0A8B7N4J2</accession>
<feature type="region of interest" description="Disordered" evidence="1">
    <location>
        <begin position="393"/>
        <end position="416"/>
    </location>
</feature>
<dbReference type="Proteomes" id="UP000694843">
    <property type="component" value="Unplaced"/>
</dbReference>